<dbReference type="InterPro" id="IPR001130">
    <property type="entry name" value="TatD-like"/>
</dbReference>
<dbReference type="PANTHER" id="PTHR46124:SF2">
    <property type="entry name" value="D-AMINOACYL-TRNA DEACYLASE"/>
    <property type="match status" value="1"/>
</dbReference>
<dbReference type="PANTHER" id="PTHR46124">
    <property type="entry name" value="D-AMINOACYL-TRNA DEACYLASE"/>
    <property type="match status" value="1"/>
</dbReference>
<dbReference type="GO" id="GO:0016788">
    <property type="term" value="F:hydrolase activity, acting on ester bonds"/>
    <property type="evidence" value="ECO:0007669"/>
    <property type="project" value="InterPro"/>
</dbReference>
<accession>A0A9W6W9V3</accession>
<protein>
    <submittedName>
        <fullName evidence="1">TatD family hydrolase</fullName>
    </submittedName>
</protein>
<keyword evidence="2" id="KW-1185">Reference proteome</keyword>
<dbReference type="Proteomes" id="UP001165079">
    <property type="component" value="Unassembled WGS sequence"/>
</dbReference>
<name>A0A9W6W9V3_9ACTN</name>
<evidence type="ECO:0000313" key="1">
    <source>
        <dbReference type="EMBL" id="GLZ77946.1"/>
    </source>
</evidence>
<dbReference type="InterPro" id="IPR032466">
    <property type="entry name" value="Metal_Hydrolase"/>
</dbReference>
<reference evidence="1" key="1">
    <citation type="submission" date="2023-03" db="EMBL/GenBank/DDBJ databases">
        <title>Actinorhabdospora filicis NBRC 111898.</title>
        <authorList>
            <person name="Ichikawa N."/>
            <person name="Sato H."/>
            <person name="Tonouchi N."/>
        </authorList>
    </citation>
    <scope>NUCLEOTIDE SEQUENCE</scope>
    <source>
        <strain evidence="1">NBRC 111898</strain>
    </source>
</reference>
<dbReference type="EMBL" id="BSTX01000002">
    <property type="protein sequence ID" value="GLZ77946.1"/>
    <property type="molecule type" value="Genomic_DNA"/>
</dbReference>
<proteinExistence type="predicted"/>
<keyword evidence="1" id="KW-0378">Hydrolase</keyword>
<dbReference type="AlphaFoldDB" id="A0A9W6W9V3"/>
<dbReference type="Pfam" id="PF01026">
    <property type="entry name" value="TatD_DNase"/>
    <property type="match status" value="1"/>
</dbReference>
<gene>
    <name evidence="1" type="ORF">Afil01_27530</name>
</gene>
<dbReference type="SUPFAM" id="SSF51556">
    <property type="entry name" value="Metallo-dependent hydrolases"/>
    <property type="match status" value="1"/>
</dbReference>
<organism evidence="1 2">
    <name type="scientific">Actinorhabdospora filicis</name>
    <dbReference type="NCBI Taxonomy" id="1785913"/>
    <lineage>
        <taxon>Bacteria</taxon>
        <taxon>Bacillati</taxon>
        <taxon>Actinomycetota</taxon>
        <taxon>Actinomycetes</taxon>
        <taxon>Micromonosporales</taxon>
        <taxon>Micromonosporaceae</taxon>
        <taxon>Actinorhabdospora</taxon>
    </lineage>
</organism>
<dbReference type="Gene3D" id="3.20.20.140">
    <property type="entry name" value="Metal-dependent hydrolases"/>
    <property type="match status" value="1"/>
</dbReference>
<dbReference type="RefSeq" id="WP_285663125.1">
    <property type="nucleotide sequence ID" value="NZ_BSTX01000002.1"/>
</dbReference>
<sequence>MSRLPQIDMHAHIEADIPASDLTNLGALVFAATRSLDEAEGALRRRDAWTVWGVGCHPGLVGAQKAFETDRFASLSTSTPYVSEVGLDGKSRVPMEMQRATFAAVLSVLQASPRITSIHSYAAIDDVLDCLDEWPIHGAVLHWWLGSPAQTRRAVDRDCFFSVNAAMLRQHNLVSRIPLDRVLPETDHPFGDRSGGDGRRPGRVGDVELALAQIHQLTPEKIRQTTWRNLGELIRNTRCGMLLPRQARVTLAAS</sequence>
<comment type="caution">
    <text evidence="1">The sequence shown here is derived from an EMBL/GenBank/DDBJ whole genome shotgun (WGS) entry which is preliminary data.</text>
</comment>
<evidence type="ECO:0000313" key="2">
    <source>
        <dbReference type="Proteomes" id="UP001165079"/>
    </source>
</evidence>